<dbReference type="RefSeq" id="WP_132320434.1">
    <property type="nucleotide sequence ID" value="NZ_FWZT01000012.1"/>
</dbReference>
<dbReference type="STRING" id="1513793.SAMN06296036_11280"/>
<evidence type="ECO:0000256" key="7">
    <source>
        <dbReference type="ARBA" id="ARBA00022769"/>
    </source>
</evidence>
<keyword evidence="12" id="KW-0238">DNA-binding</keyword>
<dbReference type="GO" id="GO:0008270">
    <property type="term" value="F:zinc ion binding"/>
    <property type="evidence" value="ECO:0007669"/>
    <property type="project" value="UniProtKB-KW"/>
</dbReference>
<dbReference type="GO" id="GO:0005737">
    <property type="term" value="C:cytoplasm"/>
    <property type="evidence" value="ECO:0007669"/>
    <property type="project" value="UniProtKB-SubCell"/>
</dbReference>
<accession>A0A1Y6C1E5</accession>
<evidence type="ECO:0000256" key="5">
    <source>
        <dbReference type="ARBA" id="ARBA00022741"/>
    </source>
</evidence>
<organism evidence="18 19">
    <name type="scientific">Pseudobacteriovorax antillogorgiicola</name>
    <dbReference type="NCBI Taxonomy" id="1513793"/>
    <lineage>
        <taxon>Bacteria</taxon>
        <taxon>Pseudomonadati</taxon>
        <taxon>Bdellovibrionota</taxon>
        <taxon>Oligoflexia</taxon>
        <taxon>Oligoflexales</taxon>
        <taxon>Pseudobacteriovoracaceae</taxon>
        <taxon>Pseudobacteriovorax</taxon>
    </lineage>
</organism>
<keyword evidence="3" id="KW-0479">Metal-binding</keyword>
<dbReference type="Pfam" id="PF17755">
    <property type="entry name" value="UvrA_DNA-bind"/>
    <property type="match status" value="1"/>
</dbReference>
<protein>
    <recommendedName>
        <fullName evidence="15">UvrABC system protein A</fullName>
    </recommendedName>
    <alternativeName>
        <fullName evidence="16">Excinuclease ABC subunit A</fullName>
    </alternativeName>
</protein>
<evidence type="ECO:0000256" key="2">
    <source>
        <dbReference type="ARBA" id="ARBA00022490"/>
    </source>
</evidence>
<dbReference type="OrthoDB" id="5287123at2"/>
<dbReference type="GO" id="GO:0004518">
    <property type="term" value="F:nuclease activity"/>
    <property type="evidence" value="ECO:0007669"/>
    <property type="project" value="UniProtKB-KW"/>
</dbReference>
<evidence type="ECO:0000256" key="3">
    <source>
        <dbReference type="ARBA" id="ARBA00022723"/>
    </source>
</evidence>
<keyword evidence="10" id="KW-0067">ATP-binding</keyword>
<dbReference type="InterPro" id="IPR003439">
    <property type="entry name" value="ABC_transporter-like_ATP-bd"/>
</dbReference>
<dbReference type="GO" id="GO:0003677">
    <property type="term" value="F:DNA binding"/>
    <property type="evidence" value="ECO:0007669"/>
    <property type="project" value="UniProtKB-KW"/>
</dbReference>
<evidence type="ECO:0000256" key="15">
    <source>
        <dbReference type="ARBA" id="ARBA00039316"/>
    </source>
</evidence>
<dbReference type="Gene3D" id="1.20.1580.10">
    <property type="entry name" value="ABC transporter ATPase like domain"/>
    <property type="match status" value="2"/>
</dbReference>
<dbReference type="InterPro" id="IPR041552">
    <property type="entry name" value="UvrA_DNA-bd"/>
</dbReference>
<keyword evidence="7" id="KW-0228">DNA excision</keyword>
<keyword evidence="6" id="KW-0227">DNA damage</keyword>
<dbReference type="InterPro" id="IPR004602">
    <property type="entry name" value="UvrA"/>
</dbReference>
<name>A0A1Y6C1E5_9BACT</name>
<evidence type="ECO:0000256" key="9">
    <source>
        <dbReference type="ARBA" id="ARBA00022833"/>
    </source>
</evidence>
<dbReference type="PANTHER" id="PTHR43152:SF3">
    <property type="entry name" value="UVRABC SYSTEM PROTEIN A"/>
    <property type="match status" value="1"/>
</dbReference>
<keyword evidence="19" id="KW-1185">Reference proteome</keyword>
<dbReference type="Proteomes" id="UP000192907">
    <property type="component" value="Unassembled WGS sequence"/>
</dbReference>
<evidence type="ECO:0000256" key="12">
    <source>
        <dbReference type="ARBA" id="ARBA00023125"/>
    </source>
</evidence>
<dbReference type="Pfam" id="PF17760">
    <property type="entry name" value="UvrA_inter"/>
    <property type="match status" value="1"/>
</dbReference>
<dbReference type="NCBIfam" id="NF001503">
    <property type="entry name" value="PRK00349.1"/>
    <property type="match status" value="1"/>
</dbReference>
<dbReference type="GO" id="GO:0009380">
    <property type="term" value="C:excinuclease repair complex"/>
    <property type="evidence" value="ECO:0007669"/>
    <property type="project" value="InterPro"/>
</dbReference>
<evidence type="ECO:0000256" key="14">
    <source>
        <dbReference type="ARBA" id="ARBA00038000"/>
    </source>
</evidence>
<dbReference type="InterPro" id="IPR013815">
    <property type="entry name" value="ATP_grasp_subdomain_1"/>
</dbReference>
<evidence type="ECO:0000313" key="19">
    <source>
        <dbReference type="Proteomes" id="UP000192907"/>
    </source>
</evidence>
<gene>
    <name evidence="18" type="ORF">SAMN06296036_11280</name>
</gene>
<dbReference type="InterPro" id="IPR017871">
    <property type="entry name" value="ABC_transporter-like_CS"/>
</dbReference>
<evidence type="ECO:0000256" key="13">
    <source>
        <dbReference type="ARBA" id="ARBA00023204"/>
    </source>
</evidence>
<dbReference type="PROSITE" id="PS50893">
    <property type="entry name" value="ABC_TRANSPORTER_2"/>
    <property type="match status" value="1"/>
</dbReference>
<dbReference type="NCBIfam" id="TIGR00630">
    <property type="entry name" value="uvra"/>
    <property type="match status" value="1"/>
</dbReference>
<evidence type="ECO:0000256" key="8">
    <source>
        <dbReference type="ARBA" id="ARBA00022771"/>
    </source>
</evidence>
<reference evidence="19" key="1">
    <citation type="submission" date="2017-04" db="EMBL/GenBank/DDBJ databases">
        <authorList>
            <person name="Varghese N."/>
            <person name="Submissions S."/>
        </authorList>
    </citation>
    <scope>NUCLEOTIDE SEQUENCE [LARGE SCALE GENOMIC DNA]</scope>
    <source>
        <strain evidence="19">RKEM611</strain>
    </source>
</reference>
<evidence type="ECO:0000256" key="4">
    <source>
        <dbReference type="ARBA" id="ARBA00022737"/>
    </source>
</evidence>
<keyword evidence="4" id="KW-0677">Repeat</keyword>
<dbReference type="CDD" id="cd03271">
    <property type="entry name" value="ABC_UvrA_II"/>
    <property type="match status" value="1"/>
</dbReference>
<evidence type="ECO:0000256" key="10">
    <source>
        <dbReference type="ARBA" id="ARBA00022840"/>
    </source>
</evidence>
<comment type="subcellular location">
    <subcellularLocation>
        <location evidence="1">Cytoplasm</location>
    </subcellularLocation>
</comment>
<proteinExistence type="inferred from homology"/>
<dbReference type="GO" id="GO:0006289">
    <property type="term" value="P:nucleotide-excision repair"/>
    <property type="evidence" value="ECO:0007669"/>
    <property type="project" value="InterPro"/>
</dbReference>
<dbReference type="Gene3D" id="3.30.1490.20">
    <property type="entry name" value="ATP-grasp fold, A domain"/>
    <property type="match status" value="1"/>
</dbReference>
<feature type="domain" description="ABC transporter" evidence="17">
    <location>
        <begin position="615"/>
        <end position="944"/>
    </location>
</feature>
<keyword evidence="8" id="KW-0863">Zinc-finger</keyword>
<dbReference type="InterPro" id="IPR027417">
    <property type="entry name" value="P-loop_NTPase"/>
</dbReference>
<evidence type="ECO:0000256" key="1">
    <source>
        <dbReference type="ARBA" id="ARBA00004496"/>
    </source>
</evidence>
<dbReference type="SUPFAM" id="SSF52540">
    <property type="entry name" value="P-loop containing nucleoside triphosphate hydrolases"/>
    <property type="match status" value="2"/>
</dbReference>
<comment type="similarity">
    <text evidence="14">Belongs to the ABC transporter superfamily. UvrA family.</text>
</comment>
<evidence type="ECO:0000259" key="17">
    <source>
        <dbReference type="PROSITE" id="PS50893"/>
    </source>
</evidence>
<keyword evidence="13" id="KW-0234">DNA repair</keyword>
<dbReference type="InterPro" id="IPR041102">
    <property type="entry name" value="UvrA_inter"/>
</dbReference>
<evidence type="ECO:0000256" key="6">
    <source>
        <dbReference type="ARBA" id="ARBA00022763"/>
    </source>
</evidence>
<dbReference type="EMBL" id="FWZT01000012">
    <property type="protein sequence ID" value="SMF40483.1"/>
    <property type="molecule type" value="Genomic_DNA"/>
</dbReference>
<dbReference type="AlphaFoldDB" id="A0A1Y6C1E5"/>
<dbReference type="GO" id="GO:0005524">
    <property type="term" value="F:ATP binding"/>
    <property type="evidence" value="ECO:0007669"/>
    <property type="project" value="UniProtKB-KW"/>
</dbReference>
<dbReference type="GO" id="GO:0016887">
    <property type="term" value="F:ATP hydrolysis activity"/>
    <property type="evidence" value="ECO:0007669"/>
    <property type="project" value="InterPro"/>
</dbReference>
<evidence type="ECO:0000256" key="16">
    <source>
        <dbReference type="ARBA" id="ARBA00042156"/>
    </source>
</evidence>
<sequence>MTRKKTGFDDQLEVKGAEEHNLKHINLTIPKQKLVVFTGVSGSGKSSMAFDTIFAEGQRRYVESLSSYARQFLGQMDKPKYETIRGLSPTISIEQKAASKNPRSTVGTITEVYDYLRVLYARIGIQHCHKCGEEVGRGDPESMANQILELEPKTKVLLLAPIIENRKGEHKDLLEELKKEGYLRVRVNGVVSNIDDVQALTKHKKHTIEVVVDRLAIKKRAPEFRTRLRDSVETTVKLGKGQLVVHVVDGKDMRMSEARSCCGFAFPELDPPLFSFNSPQGMCTDCNGLGTVMAMDPDKFIPDQNLSIREGAVVPWQNYFTNGGEDKGGSWSKERFLAMETQWGIDFDTPWKSLPKKQKDLILHGGDKTLTISWEGEKSAGTWTHEYEGLLHSYMRRYLKTKSDSMKTWYQKYMSSSPCSSCQGMRLKDEVLTVFVAEKSIMDICALSIEDALKFFKSLKLTGNQQLIAKELIKEIINRLEFLVNVGLGYLNMNRHGPTLSGGEAQRIRLASQIGCELTGVLYILDEPSIGLHQRDNRKLLHTLCKLRDLGNSLIVVEHDQETIEEADYVVDFGPGAGVEGGQITAHGTPAQIKRARTSVTGKYLSGKLNIEVPEERRHVTPSSPRIRIIGAKENNLRNITVDIPLGVMTAVTGVSGAGKSTLINQILYPAIAKKLHHSERAVGSHDKIEGIQHIDKIINIDQKPIGRTPRSNPATYTKVFDLIRDFYALLPESKLRGYKKGRFSFNVKGGRCENCQGDGSIKVEMHFLADVFVPCEVCQGRRFNDSTCEILYKGRSIADVLDLSVAEACDVFANHPKILEVLTTLMDVGLSYIKLGQSATTLSGGEAQRIKLARELAKRDTGRTLYILDEPTTGLHFHDIAQLLRVLQRLADNGNTIVIIEHNLDVIKCADWIVDIGPEGGHRGGKLVAQGTPEKVARLKRSVTGEYLKDYL</sequence>
<dbReference type="PANTHER" id="PTHR43152">
    <property type="entry name" value="UVRABC SYSTEM PROTEIN A"/>
    <property type="match status" value="1"/>
</dbReference>
<keyword evidence="2" id="KW-0963">Cytoplasm</keyword>
<keyword evidence="11" id="KW-0267">Excision nuclease</keyword>
<evidence type="ECO:0000313" key="18">
    <source>
        <dbReference type="EMBL" id="SMF40483.1"/>
    </source>
</evidence>
<keyword evidence="5" id="KW-0547">Nucleotide-binding</keyword>
<dbReference type="Gene3D" id="3.40.50.300">
    <property type="entry name" value="P-loop containing nucleotide triphosphate hydrolases"/>
    <property type="match status" value="2"/>
</dbReference>
<keyword evidence="9" id="KW-0862">Zinc</keyword>
<dbReference type="PROSITE" id="PS00211">
    <property type="entry name" value="ABC_TRANSPORTER_1"/>
    <property type="match status" value="2"/>
</dbReference>
<dbReference type="Gene3D" id="1.10.8.280">
    <property type="entry name" value="ABC transporter ATPase domain-like"/>
    <property type="match status" value="1"/>
</dbReference>
<dbReference type="Pfam" id="PF00005">
    <property type="entry name" value="ABC_tran"/>
    <property type="match status" value="1"/>
</dbReference>
<evidence type="ECO:0000256" key="11">
    <source>
        <dbReference type="ARBA" id="ARBA00022881"/>
    </source>
</evidence>